<feature type="transmembrane region" description="Helical" evidence="5">
    <location>
        <begin position="55"/>
        <end position="78"/>
    </location>
</feature>
<feature type="domain" description="ABC-2 type transporter transmembrane" evidence="6">
    <location>
        <begin position="5"/>
        <end position="78"/>
    </location>
</feature>
<dbReference type="EMBL" id="BARS01013548">
    <property type="protein sequence ID" value="GAF97802.1"/>
    <property type="molecule type" value="Genomic_DNA"/>
</dbReference>
<name>X0UBP6_9ZZZZ</name>
<sequence>GLNSPFVMLIFIIPMIGWFKLVQSPDGTLARVLSFVPPVTPMVMVLRLAAGSNVLFVEIGASILVLAAAVLLVIWAAAKIFRTGILMYGKKPGLLEIFRWLRQS</sequence>
<organism evidence="7">
    <name type="scientific">marine sediment metagenome</name>
    <dbReference type="NCBI Taxonomy" id="412755"/>
    <lineage>
        <taxon>unclassified sequences</taxon>
        <taxon>metagenomes</taxon>
        <taxon>ecological metagenomes</taxon>
    </lineage>
</organism>
<comment type="subcellular location">
    <subcellularLocation>
        <location evidence="1">Membrane</location>
        <topology evidence="1">Multi-pass membrane protein</topology>
    </subcellularLocation>
</comment>
<accession>X0UBP6</accession>
<feature type="transmembrane region" description="Helical" evidence="5">
    <location>
        <begin position="6"/>
        <end position="22"/>
    </location>
</feature>
<keyword evidence="2 5" id="KW-0812">Transmembrane</keyword>
<feature type="non-terminal residue" evidence="7">
    <location>
        <position position="1"/>
    </location>
</feature>
<comment type="caution">
    <text evidence="7">The sequence shown here is derived from an EMBL/GenBank/DDBJ whole genome shotgun (WGS) entry which is preliminary data.</text>
</comment>
<feature type="transmembrane region" description="Helical" evidence="5">
    <location>
        <begin position="29"/>
        <end position="49"/>
    </location>
</feature>
<dbReference type="InterPro" id="IPR013525">
    <property type="entry name" value="ABC2_TM"/>
</dbReference>
<dbReference type="GO" id="GO:0140359">
    <property type="term" value="F:ABC-type transporter activity"/>
    <property type="evidence" value="ECO:0007669"/>
    <property type="project" value="InterPro"/>
</dbReference>
<keyword evidence="3 5" id="KW-1133">Transmembrane helix</keyword>
<gene>
    <name evidence="7" type="ORF">S01H1_23452</name>
</gene>
<evidence type="ECO:0000313" key="7">
    <source>
        <dbReference type="EMBL" id="GAF97802.1"/>
    </source>
</evidence>
<dbReference type="GO" id="GO:0016020">
    <property type="term" value="C:membrane"/>
    <property type="evidence" value="ECO:0007669"/>
    <property type="project" value="UniProtKB-SubCell"/>
</dbReference>
<proteinExistence type="predicted"/>
<evidence type="ECO:0000256" key="5">
    <source>
        <dbReference type="SAM" id="Phobius"/>
    </source>
</evidence>
<evidence type="ECO:0000256" key="3">
    <source>
        <dbReference type="ARBA" id="ARBA00022989"/>
    </source>
</evidence>
<reference evidence="7" key="1">
    <citation type="journal article" date="2014" name="Front. Microbiol.">
        <title>High frequency of phylogenetically diverse reductive dehalogenase-homologous genes in deep subseafloor sedimentary metagenomes.</title>
        <authorList>
            <person name="Kawai M."/>
            <person name="Futagami T."/>
            <person name="Toyoda A."/>
            <person name="Takaki Y."/>
            <person name="Nishi S."/>
            <person name="Hori S."/>
            <person name="Arai W."/>
            <person name="Tsubouchi T."/>
            <person name="Morono Y."/>
            <person name="Uchiyama I."/>
            <person name="Ito T."/>
            <person name="Fujiyama A."/>
            <person name="Inagaki F."/>
            <person name="Takami H."/>
        </authorList>
    </citation>
    <scope>NUCLEOTIDE SEQUENCE</scope>
    <source>
        <strain evidence="7">Expedition CK06-06</strain>
    </source>
</reference>
<evidence type="ECO:0000256" key="1">
    <source>
        <dbReference type="ARBA" id="ARBA00004141"/>
    </source>
</evidence>
<evidence type="ECO:0000256" key="2">
    <source>
        <dbReference type="ARBA" id="ARBA00022692"/>
    </source>
</evidence>
<dbReference type="Pfam" id="PF12698">
    <property type="entry name" value="ABC2_membrane_3"/>
    <property type="match status" value="1"/>
</dbReference>
<dbReference type="AlphaFoldDB" id="X0UBP6"/>
<protein>
    <recommendedName>
        <fullName evidence="6">ABC-2 type transporter transmembrane domain-containing protein</fullName>
    </recommendedName>
</protein>
<evidence type="ECO:0000256" key="4">
    <source>
        <dbReference type="ARBA" id="ARBA00023136"/>
    </source>
</evidence>
<keyword evidence="4 5" id="KW-0472">Membrane</keyword>
<evidence type="ECO:0000259" key="6">
    <source>
        <dbReference type="Pfam" id="PF12698"/>
    </source>
</evidence>